<dbReference type="Pfam" id="PF13185">
    <property type="entry name" value="GAF_2"/>
    <property type="match status" value="1"/>
</dbReference>
<dbReference type="InterPro" id="IPR050482">
    <property type="entry name" value="Sensor_HK_TwoCompSys"/>
</dbReference>
<organism evidence="6 7">
    <name type="scientific">Aeromicrobium senzhongii</name>
    <dbReference type="NCBI Taxonomy" id="2663859"/>
    <lineage>
        <taxon>Bacteria</taxon>
        <taxon>Bacillati</taxon>
        <taxon>Actinomycetota</taxon>
        <taxon>Actinomycetes</taxon>
        <taxon>Propionibacteriales</taxon>
        <taxon>Nocardioidaceae</taxon>
        <taxon>Aeromicrobium</taxon>
    </lineage>
</organism>
<sequence>MDELDRIRWENIVDAAVAVTSDLDLDSLLRRIIDQARELTGARYAALGVLGRDSDDELVEFLVEGIDPDTAESIGRLPRGHGVLGVVLRDGCPLRLEDVASHPDSVGFPPNHPPMGAFLGVPVRVNGVVFGDLYLTEKTGGFTADDERLVTGLAAVAGTAISNARLFDELASTRAELTRLAVVEDRNRIARDLHDLVIGRLFAVGLAVDRVARHVPEPWAERASQAVDDVDRAIADLRGAIFALGSDPATDGARLVRMLKATAAPLGFAPTIEVQGDLAVLDIGLRSDVHAVMNEALANVIRHAHASKVDLCLDVEPDRVVASVTDDGIGMGDHVPASGLANLQERARRAGGTLTIEPGPEGVGTRLVWSVPVGNGVQTGAASVG</sequence>
<dbReference type="PANTHER" id="PTHR24421">
    <property type="entry name" value="NITRATE/NITRITE SENSOR PROTEIN NARX-RELATED"/>
    <property type="match status" value="1"/>
</dbReference>
<dbReference type="Proteomes" id="UP000620591">
    <property type="component" value="Unassembled WGS sequence"/>
</dbReference>
<feature type="domain" description="GAF" evidence="4">
    <location>
        <begin position="24"/>
        <end position="171"/>
    </location>
</feature>
<accession>A0A8I0K2W2</accession>
<dbReference type="SUPFAM" id="SSF55874">
    <property type="entry name" value="ATPase domain of HSP90 chaperone/DNA topoisomerase II/histidine kinase"/>
    <property type="match status" value="1"/>
</dbReference>
<dbReference type="Gene3D" id="3.30.565.10">
    <property type="entry name" value="Histidine kinase-like ATPase, C-terminal domain"/>
    <property type="match status" value="1"/>
</dbReference>
<dbReference type="EMBL" id="JACTVM010000003">
    <property type="protein sequence ID" value="MBC9226989.1"/>
    <property type="molecule type" value="Genomic_DNA"/>
</dbReference>
<dbReference type="InterPro" id="IPR003594">
    <property type="entry name" value="HATPase_dom"/>
</dbReference>
<evidence type="ECO:0000256" key="1">
    <source>
        <dbReference type="ARBA" id="ARBA00022679"/>
    </source>
</evidence>
<dbReference type="GO" id="GO:0016020">
    <property type="term" value="C:membrane"/>
    <property type="evidence" value="ECO:0007669"/>
    <property type="project" value="InterPro"/>
</dbReference>
<keyword evidence="1" id="KW-0808">Transferase</keyword>
<dbReference type="SMART" id="SM00387">
    <property type="entry name" value="HATPase_c"/>
    <property type="match status" value="1"/>
</dbReference>
<keyword evidence="3" id="KW-0902">Two-component regulatory system</keyword>
<comment type="caution">
    <text evidence="6">The sequence shown here is derived from an EMBL/GenBank/DDBJ whole genome shotgun (WGS) entry which is preliminary data.</text>
</comment>
<reference evidence="6" key="1">
    <citation type="submission" date="2020-09" db="EMBL/GenBank/DDBJ databases">
        <title>Novel species in genus Aeromicrobium.</title>
        <authorList>
            <person name="Zhang G."/>
        </authorList>
    </citation>
    <scope>NUCLEOTIDE SEQUENCE</scope>
    <source>
        <strain evidence="6">Zg-636</strain>
    </source>
</reference>
<evidence type="ECO:0000259" key="5">
    <source>
        <dbReference type="SMART" id="SM00387"/>
    </source>
</evidence>
<keyword evidence="2" id="KW-0418">Kinase</keyword>
<dbReference type="Pfam" id="PF02518">
    <property type="entry name" value="HATPase_c"/>
    <property type="match status" value="1"/>
</dbReference>
<evidence type="ECO:0000256" key="3">
    <source>
        <dbReference type="ARBA" id="ARBA00023012"/>
    </source>
</evidence>
<dbReference type="GO" id="GO:0000155">
    <property type="term" value="F:phosphorelay sensor kinase activity"/>
    <property type="evidence" value="ECO:0007669"/>
    <property type="project" value="InterPro"/>
</dbReference>
<evidence type="ECO:0000259" key="4">
    <source>
        <dbReference type="SMART" id="SM00065"/>
    </source>
</evidence>
<dbReference type="GO" id="GO:0046983">
    <property type="term" value="F:protein dimerization activity"/>
    <property type="evidence" value="ECO:0007669"/>
    <property type="project" value="InterPro"/>
</dbReference>
<evidence type="ECO:0000313" key="6">
    <source>
        <dbReference type="EMBL" id="MBC9226989.1"/>
    </source>
</evidence>
<evidence type="ECO:0000313" key="7">
    <source>
        <dbReference type="Proteomes" id="UP000620591"/>
    </source>
</evidence>
<dbReference type="Gene3D" id="1.20.5.1930">
    <property type="match status" value="1"/>
</dbReference>
<dbReference type="RefSeq" id="WP_187769686.1">
    <property type="nucleotide sequence ID" value="NZ_JACTVM010000003.1"/>
</dbReference>
<feature type="domain" description="Histidine kinase/HSP90-like ATPase" evidence="5">
    <location>
        <begin position="284"/>
        <end position="375"/>
    </location>
</feature>
<dbReference type="InterPro" id="IPR003018">
    <property type="entry name" value="GAF"/>
</dbReference>
<dbReference type="InterPro" id="IPR036890">
    <property type="entry name" value="HATPase_C_sf"/>
</dbReference>
<dbReference type="Pfam" id="PF07730">
    <property type="entry name" value="HisKA_3"/>
    <property type="match status" value="1"/>
</dbReference>
<proteinExistence type="predicted"/>
<dbReference type="SMART" id="SM00065">
    <property type="entry name" value="GAF"/>
    <property type="match status" value="1"/>
</dbReference>
<name>A0A8I0K2W2_9ACTN</name>
<dbReference type="Gene3D" id="3.30.450.40">
    <property type="match status" value="1"/>
</dbReference>
<dbReference type="InterPro" id="IPR011712">
    <property type="entry name" value="Sig_transdc_His_kin_sub3_dim/P"/>
</dbReference>
<dbReference type="AlphaFoldDB" id="A0A8I0K2W2"/>
<dbReference type="PANTHER" id="PTHR24421:SF61">
    <property type="entry name" value="OXYGEN SENSOR HISTIDINE KINASE NREB"/>
    <property type="match status" value="1"/>
</dbReference>
<evidence type="ECO:0000256" key="2">
    <source>
        <dbReference type="ARBA" id="ARBA00022777"/>
    </source>
</evidence>
<protein>
    <submittedName>
        <fullName evidence="6">GAF domain-containing protein</fullName>
    </submittedName>
</protein>
<dbReference type="CDD" id="cd16917">
    <property type="entry name" value="HATPase_UhpB-NarQ-NarX-like"/>
    <property type="match status" value="1"/>
</dbReference>
<dbReference type="SUPFAM" id="SSF55781">
    <property type="entry name" value="GAF domain-like"/>
    <property type="match status" value="1"/>
</dbReference>
<dbReference type="InterPro" id="IPR029016">
    <property type="entry name" value="GAF-like_dom_sf"/>
</dbReference>
<gene>
    <name evidence="6" type="ORF">IBG24_11730</name>
</gene>